<comment type="caution">
    <text evidence="1">The sequence shown here is derived from an EMBL/GenBank/DDBJ whole genome shotgun (WGS) entry which is preliminary data.</text>
</comment>
<evidence type="ECO:0000313" key="2">
    <source>
        <dbReference type="Proteomes" id="UP001149165"/>
    </source>
</evidence>
<keyword evidence="2" id="KW-1185">Reference proteome</keyword>
<accession>A0A9W9K625</accession>
<organism evidence="1 2">
    <name type="scientific">Penicillium angulare</name>
    <dbReference type="NCBI Taxonomy" id="116970"/>
    <lineage>
        <taxon>Eukaryota</taxon>
        <taxon>Fungi</taxon>
        <taxon>Dikarya</taxon>
        <taxon>Ascomycota</taxon>
        <taxon>Pezizomycotina</taxon>
        <taxon>Eurotiomycetes</taxon>
        <taxon>Eurotiomycetidae</taxon>
        <taxon>Eurotiales</taxon>
        <taxon>Aspergillaceae</taxon>
        <taxon>Penicillium</taxon>
    </lineage>
</organism>
<sequence length="101" mass="11285">MTPWRDGGFNTLLYAEFKTGRPGEARENLFWVQPRAPGKEAKSIGPGKPWGVLEFPALRSLRQTVLDVMFAVMWPGWGSRDARDSGEMAIFDLCVLLADSL</sequence>
<protein>
    <submittedName>
        <fullName evidence="1">Uncharacterized protein</fullName>
    </submittedName>
</protein>
<reference evidence="1" key="2">
    <citation type="journal article" date="2023" name="IMA Fungus">
        <title>Comparative genomic study of the Penicillium genus elucidates a diverse pangenome and 15 lateral gene transfer events.</title>
        <authorList>
            <person name="Petersen C."/>
            <person name="Sorensen T."/>
            <person name="Nielsen M.R."/>
            <person name="Sondergaard T.E."/>
            <person name="Sorensen J.L."/>
            <person name="Fitzpatrick D.A."/>
            <person name="Frisvad J.C."/>
            <person name="Nielsen K.L."/>
        </authorList>
    </citation>
    <scope>NUCLEOTIDE SEQUENCE</scope>
    <source>
        <strain evidence="1">IBT 30069</strain>
    </source>
</reference>
<dbReference type="Proteomes" id="UP001149165">
    <property type="component" value="Unassembled WGS sequence"/>
</dbReference>
<gene>
    <name evidence="1" type="ORF">N7456_009777</name>
</gene>
<name>A0A9W9K625_9EURO</name>
<evidence type="ECO:0000313" key="1">
    <source>
        <dbReference type="EMBL" id="KAJ5093916.1"/>
    </source>
</evidence>
<reference evidence="1" key="1">
    <citation type="submission" date="2022-11" db="EMBL/GenBank/DDBJ databases">
        <authorList>
            <person name="Petersen C."/>
        </authorList>
    </citation>
    <scope>NUCLEOTIDE SEQUENCE</scope>
    <source>
        <strain evidence="1">IBT 30069</strain>
    </source>
</reference>
<dbReference type="AlphaFoldDB" id="A0A9W9K625"/>
<dbReference type="EMBL" id="JAPQKH010000006">
    <property type="protein sequence ID" value="KAJ5093916.1"/>
    <property type="molecule type" value="Genomic_DNA"/>
</dbReference>
<proteinExistence type="predicted"/>